<dbReference type="CDD" id="cd18186">
    <property type="entry name" value="BTB_POZ_ZBTB_KLHL-like"/>
    <property type="match status" value="1"/>
</dbReference>
<dbReference type="InterPro" id="IPR016024">
    <property type="entry name" value="ARM-type_fold"/>
</dbReference>
<dbReference type="AlphaFoldDB" id="A0AAV7K5Z6"/>
<proteinExistence type="predicted"/>
<dbReference type="GO" id="GO:0005829">
    <property type="term" value="C:cytosol"/>
    <property type="evidence" value="ECO:0007669"/>
    <property type="project" value="TreeGrafter"/>
</dbReference>
<dbReference type="Proteomes" id="UP001165289">
    <property type="component" value="Unassembled WGS sequence"/>
</dbReference>
<dbReference type="PANTHER" id="PTHR23312:SF8">
    <property type="entry name" value="ARMADILLO REPEAT-CONTAINING PROTEIN 5"/>
    <property type="match status" value="1"/>
</dbReference>
<sequence length="799" mass="90996">MLHWLWFKVLKIFTNILRHKKDILASSFNSHGGVYKVIELCQSKNSQISSVAWECFLEFNNSSETRASIGNAGGIQLLLSKLSSYPPNEMPQHLIDIMSGCSNDPSNRQHIKLSNALQFIIDVLKEVNSVKTKIQLLHTINHYYYDEESFVFMVKQLKLVDTLTHLLQQINEAIKASSEDTEQDSSSTEIHIPTNMQMNELSFLASDSFIQSADSSDGAGNTQSLISWMECHLLHLLSKISHIKSCLIYLASSDIFRALILYILVSRNPHFKCVKILQRISQDNACFEKLLRYGNIPLFYELCIHAESLPPGYIGISKLDMSNCPVYAPTEEYNLMDKITRTAETPYGMGVINSMLKGSAVERTTCVLSLPYLFRTHKRRFFHDFTGTVSSLINILSDPVDEEQFQQSIKAFSYLCEVLHKPIPTDLPHRLCLSPTSPPSQSPSSYSPPHDYNTAYMNSTPSQWYSRSPSKYMDDSGSELSSGALSDEDYSYDSSARRQYKLNRAIRPEVGSIEYCPPAKRPHIDTEASLLDSNDLTVFTEQNSNVCFYSKFNEKDFDFEFCVENKSFRVHVDKIEASSDVLGAMIRWARATSSGSCVAFTLVPAFIFESIIHQIYYCDYSCPTISNMLWPHDQDQNTDFQNPNDIQLKHINFLTDHATSLSPSMNILLKDVFKATQDQSSIFPGYHDPSSTSSSNLFTKFLHLLSLFFTTDILIMNYKTKVTTSLGRHISPNNAVALLVLSIEFHWCLLANKICRYIFRDICTSLRRSCIQQIMKYPQTVTDEIFEIFNQMIMEIVLK</sequence>
<dbReference type="PANTHER" id="PTHR23312">
    <property type="entry name" value="ARMC5 ARMADILLO REPEAT-CONTAINING -RELATED"/>
    <property type="match status" value="1"/>
</dbReference>
<dbReference type="SUPFAM" id="SSF48371">
    <property type="entry name" value="ARM repeat"/>
    <property type="match status" value="1"/>
</dbReference>
<accession>A0AAV7K5Z6</accession>
<evidence type="ECO:0000313" key="3">
    <source>
        <dbReference type="Proteomes" id="UP001165289"/>
    </source>
</evidence>
<evidence type="ECO:0000256" key="1">
    <source>
        <dbReference type="SAM" id="MobiDB-lite"/>
    </source>
</evidence>
<reference evidence="2 3" key="1">
    <citation type="journal article" date="2023" name="BMC Biol.">
        <title>The compact genome of the sponge Oopsacas minuta (Hexactinellida) is lacking key metazoan core genes.</title>
        <authorList>
            <person name="Santini S."/>
            <person name="Schenkelaars Q."/>
            <person name="Jourda C."/>
            <person name="Duchesne M."/>
            <person name="Belahbib H."/>
            <person name="Rocher C."/>
            <person name="Selva M."/>
            <person name="Riesgo A."/>
            <person name="Vervoort M."/>
            <person name="Leys S.P."/>
            <person name="Kodjabachian L."/>
            <person name="Le Bivic A."/>
            <person name="Borchiellini C."/>
            <person name="Claverie J.M."/>
            <person name="Renard E."/>
        </authorList>
    </citation>
    <scope>NUCLEOTIDE SEQUENCE [LARGE SCALE GENOMIC DNA]</scope>
    <source>
        <strain evidence="2">SPO-2</strain>
    </source>
</reference>
<dbReference type="Gene3D" id="1.25.10.10">
    <property type="entry name" value="Leucine-rich Repeat Variant"/>
    <property type="match status" value="1"/>
</dbReference>
<dbReference type="Gene3D" id="3.30.710.10">
    <property type="entry name" value="Potassium Channel Kv1.1, Chain A"/>
    <property type="match status" value="1"/>
</dbReference>
<evidence type="ECO:0000313" key="2">
    <source>
        <dbReference type="EMBL" id="KAI6656478.1"/>
    </source>
</evidence>
<dbReference type="EMBL" id="JAKMXF010000144">
    <property type="protein sequence ID" value="KAI6656478.1"/>
    <property type="molecule type" value="Genomic_DNA"/>
</dbReference>
<dbReference type="InterPro" id="IPR011989">
    <property type="entry name" value="ARM-like"/>
</dbReference>
<feature type="region of interest" description="Disordered" evidence="1">
    <location>
        <begin position="430"/>
        <end position="453"/>
    </location>
</feature>
<dbReference type="InterPro" id="IPR011333">
    <property type="entry name" value="SKP1/BTB/POZ_sf"/>
</dbReference>
<dbReference type="GO" id="GO:0009653">
    <property type="term" value="P:anatomical structure morphogenesis"/>
    <property type="evidence" value="ECO:0007669"/>
    <property type="project" value="TreeGrafter"/>
</dbReference>
<protein>
    <submittedName>
        <fullName evidence="2">Armadillo repeat-containing protein 5-like</fullName>
    </submittedName>
</protein>
<comment type="caution">
    <text evidence="2">The sequence shown here is derived from an EMBL/GenBank/DDBJ whole genome shotgun (WGS) entry which is preliminary data.</text>
</comment>
<keyword evidence="3" id="KW-1185">Reference proteome</keyword>
<organism evidence="2 3">
    <name type="scientific">Oopsacas minuta</name>
    <dbReference type="NCBI Taxonomy" id="111878"/>
    <lineage>
        <taxon>Eukaryota</taxon>
        <taxon>Metazoa</taxon>
        <taxon>Porifera</taxon>
        <taxon>Hexactinellida</taxon>
        <taxon>Hexasterophora</taxon>
        <taxon>Lyssacinosida</taxon>
        <taxon>Leucopsacidae</taxon>
        <taxon>Oopsacas</taxon>
    </lineage>
</organism>
<gene>
    <name evidence="2" type="ORF">LOD99_1274</name>
</gene>
<name>A0AAV7K5Z6_9METZ</name>